<dbReference type="InterPro" id="IPR021737">
    <property type="entry name" value="Phage_phiKZ_Orf197"/>
</dbReference>
<evidence type="ECO:0000313" key="2">
    <source>
        <dbReference type="EMBL" id="TCN48787.1"/>
    </source>
</evidence>
<keyword evidence="3" id="KW-1185">Reference proteome</keyword>
<dbReference type="EMBL" id="SLVX01000001">
    <property type="protein sequence ID" value="TCN48787.1"/>
    <property type="molecule type" value="Genomic_DNA"/>
</dbReference>
<accession>A0A4R2D3F0</accession>
<dbReference type="RefSeq" id="WP_064330382.1">
    <property type="nucleotide sequence ID" value="NZ_BAABEI010000012.1"/>
</dbReference>
<keyword evidence="1" id="KW-1133">Transmembrane helix</keyword>
<dbReference type="AlphaFoldDB" id="A0A4R2D3F0"/>
<evidence type="ECO:0000313" key="3">
    <source>
        <dbReference type="Proteomes" id="UP000295351"/>
    </source>
</evidence>
<sequence length="108" mass="11803">MTNEILTMGLLLCAGHWLADYPLQSDFLVKAKVEGPLRAYHLVAHAGIHGAVVLLVTGSALLGLAEWVLHVLIDETKIRRKISFAQDQALHLLCKLVWLVASLALMAP</sequence>
<gene>
    <name evidence="2" type="ORF">EV665_101526</name>
</gene>
<name>A0A4R2D3F0_SHIGR</name>
<feature type="transmembrane region" description="Helical" evidence="1">
    <location>
        <begin position="42"/>
        <end position="69"/>
    </location>
</feature>
<evidence type="ECO:0000256" key="1">
    <source>
        <dbReference type="SAM" id="Phobius"/>
    </source>
</evidence>
<reference evidence="2 3" key="1">
    <citation type="submission" date="2019-03" db="EMBL/GenBank/DDBJ databases">
        <title>Genomic Encyclopedia of Type Strains, Phase IV (KMG-IV): sequencing the most valuable type-strain genomes for metagenomic binning, comparative biology and taxonomic classification.</title>
        <authorList>
            <person name="Goeker M."/>
        </authorList>
    </citation>
    <scope>NUCLEOTIDE SEQUENCE [LARGE SCALE GENOMIC DNA]</scope>
    <source>
        <strain evidence="2 3">DSM 18401</strain>
    </source>
</reference>
<dbReference type="Pfam" id="PF11750">
    <property type="entry name" value="DUF3307"/>
    <property type="match status" value="1"/>
</dbReference>
<feature type="transmembrane region" description="Helical" evidence="1">
    <location>
        <begin position="89"/>
        <end position="107"/>
    </location>
</feature>
<proteinExistence type="predicted"/>
<organism evidence="2 3">
    <name type="scientific">Shinella granuli</name>
    <dbReference type="NCBI Taxonomy" id="323621"/>
    <lineage>
        <taxon>Bacteria</taxon>
        <taxon>Pseudomonadati</taxon>
        <taxon>Pseudomonadota</taxon>
        <taxon>Alphaproteobacteria</taxon>
        <taxon>Hyphomicrobiales</taxon>
        <taxon>Rhizobiaceae</taxon>
        <taxon>Shinella</taxon>
    </lineage>
</organism>
<dbReference type="Proteomes" id="UP000295351">
    <property type="component" value="Unassembled WGS sequence"/>
</dbReference>
<protein>
    <submittedName>
        <fullName evidence="2">Uncharacterized protein DUF3307</fullName>
    </submittedName>
</protein>
<comment type="caution">
    <text evidence="2">The sequence shown here is derived from an EMBL/GenBank/DDBJ whole genome shotgun (WGS) entry which is preliminary data.</text>
</comment>
<keyword evidence="1" id="KW-0812">Transmembrane</keyword>
<keyword evidence="1" id="KW-0472">Membrane</keyword>